<feature type="domain" description="Winged helix-turn helix" evidence="1">
    <location>
        <begin position="2"/>
        <end position="46"/>
    </location>
</feature>
<accession>A0ABT5FWK5</accession>
<evidence type="ECO:0000313" key="3">
    <source>
        <dbReference type="Proteomes" id="UP001221328"/>
    </source>
</evidence>
<evidence type="ECO:0000313" key="2">
    <source>
        <dbReference type="EMBL" id="MDC2956877.1"/>
    </source>
</evidence>
<name>A0ABT5FWK5_9ACTN</name>
<dbReference type="EMBL" id="JAQOSK010000007">
    <property type="protein sequence ID" value="MDC2956877.1"/>
    <property type="molecule type" value="Genomic_DNA"/>
</dbReference>
<protein>
    <submittedName>
        <fullName evidence="2">Winged helix-turn-helix domain-containing protein</fullName>
    </submittedName>
</protein>
<sequence>MRRRCGVDHTLAGLDLLLPRIGWSVQVPARKASERNEAQIAACKDEQWPVKRGRRTWAPGSALRTRQVRA</sequence>
<evidence type="ECO:0000259" key="1">
    <source>
        <dbReference type="Pfam" id="PF13592"/>
    </source>
</evidence>
<proteinExistence type="predicted"/>
<keyword evidence="3" id="KW-1185">Reference proteome</keyword>
<reference evidence="2 3" key="1">
    <citation type="journal article" date="2015" name="Int. J. Syst. Evol. Microbiol.">
        <title>Streptomyces gilvifuscus sp. nov., an actinomycete that produces antibacterial compounds isolated from soil.</title>
        <authorList>
            <person name="Nguyen T.M."/>
            <person name="Kim J."/>
        </authorList>
    </citation>
    <scope>NUCLEOTIDE SEQUENCE [LARGE SCALE GENOMIC DNA]</scope>
    <source>
        <strain evidence="2 3">T113</strain>
    </source>
</reference>
<organism evidence="2 3">
    <name type="scientific">Streptomyces gilvifuscus</name>
    <dbReference type="NCBI Taxonomy" id="1550617"/>
    <lineage>
        <taxon>Bacteria</taxon>
        <taxon>Bacillati</taxon>
        <taxon>Actinomycetota</taxon>
        <taxon>Actinomycetes</taxon>
        <taxon>Kitasatosporales</taxon>
        <taxon>Streptomycetaceae</taxon>
        <taxon>Streptomyces</taxon>
    </lineage>
</organism>
<dbReference type="Pfam" id="PF13592">
    <property type="entry name" value="HTH_33"/>
    <property type="match status" value="1"/>
</dbReference>
<dbReference type="InterPro" id="IPR025959">
    <property type="entry name" value="Winged_HTH_dom"/>
</dbReference>
<gene>
    <name evidence="2" type="ORF">PO587_20645</name>
</gene>
<comment type="caution">
    <text evidence="2">The sequence shown here is derived from an EMBL/GenBank/DDBJ whole genome shotgun (WGS) entry which is preliminary data.</text>
</comment>
<dbReference type="Proteomes" id="UP001221328">
    <property type="component" value="Unassembled WGS sequence"/>
</dbReference>